<sequence length="78" mass="8520">MLMYFVCCATLLWFMCVGVCEILSKMCAARKETLQSHAAQRLPGRMYHAPSEDATAAGILLDSATNDTVESGFGLLCR</sequence>
<keyword evidence="3" id="KW-1185">Reference proteome</keyword>
<keyword evidence="1" id="KW-0732">Signal</keyword>
<evidence type="ECO:0000256" key="1">
    <source>
        <dbReference type="SAM" id="SignalP"/>
    </source>
</evidence>
<protein>
    <recommendedName>
        <fullName evidence="4">Secreted protein</fullName>
    </recommendedName>
</protein>
<evidence type="ECO:0000313" key="3">
    <source>
        <dbReference type="Proteomes" id="UP001519460"/>
    </source>
</evidence>
<evidence type="ECO:0008006" key="4">
    <source>
        <dbReference type="Google" id="ProtNLM"/>
    </source>
</evidence>
<organism evidence="2 3">
    <name type="scientific">Batillaria attramentaria</name>
    <dbReference type="NCBI Taxonomy" id="370345"/>
    <lineage>
        <taxon>Eukaryota</taxon>
        <taxon>Metazoa</taxon>
        <taxon>Spiralia</taxon>
        <taxon>Lophotrochozoa</taxon>
        <taxon>Mollusca</taxon>
        <taxon>Gastropoda</taxon>
        <taxon>Caenogastropoda</taxon>
        <taxon>Sorbeoconcha</taxon>
        <taxon>Cerithioidea</taxon>
        <taxon>Batillariidae</taxon>
        <taxon>Batillaria</taxon>
    </lineage>
</organism>
<dbReference type="Proteomes" id="UP001519460">
    <property type="component" value="Unassembled WGS sequence"/>
</dbReference>
<gene>
    <name evidence="2" type="ORF">BaRGS_00010827</name>
</gene>
<accession>A0ABD0LFI2</accession>
<evidence type="ECO:0000313" key="2">
    <source>
        <dbReference type="EMBL" id="KAK7497956.1"/>
    </source>
</evidence>
<proteinExistence type="predicted"/>
<reference evidence="2 3" key="1">
    <citation type="journal article" date="2023" name="Sci. Data">
        <title>Genome assembly of the Korean intertidal mud-creeper Batillaria attramentaria.</title>
        <authorList>
            <person name="Patra A.K."/>
            <person name="Ho P.T."/>
            <person name="Jun S."/>
            <person name="Lee S.J."/>
            <person name="Kim Y."/>
            <person name="Won Y.J."/>
        </authorList>
    </citation>
    <scope>NUCLEOTIDE SEQUENCE [LARGE SCALE GENOMIC DNA]</scope>
    <source>
        <strain evidence="2">Wonlab-2016</strain>
    </source>
</reference>
<dbReference type="AlphaFoldDB" id="A0ABD0LFI2"/>
<feature type="signal peptide" evidence="1">
    <location>
        <begin position="1"/>
        <end position="20"/>
    </location>
</feature>
<name>A0ABD0LFI2_9CAEN</name>
<comment type="caution">
    <text evidence="2">The sequence shown here is derived from an EMBL/GenBank/DDBJ whole genome shotgun (WGS) entry which is preliminary data.</text>
</comment>
<feature type="chain" id="PRO_5044816780" description="Secreted protein" evidence="1">
    <location>
        <begin position="21"/>
        <end position="78"/>
    </location>
</feature>
<dbReference type="EMBL" id="JACVVK020000054">
    <property type="protein sequence ID" value="KAK7497956.1"/>
    <property type="molecule type" value="Genomic_DNA"/>
</dbReference>